<feature type="region of interest" description="Disordered" evidence="1">
    <location>
        <begin position="311"/>
        <end position="340"/>
    </location>
</feature>
<feature type="domain" description="T6SS Tle3 phospholipase effector alpha/beta" evidence="3">
    <location>
        <begin position="38"/>
        <end position="384"/>
    </location>
</feature>
<reference evidence="4 5" key="1">
    <citation type="submission" date="2020-07" db="EMBL/GenBank/DDBJ databases">
        <title>Draft genome sequence of violacein-producing bacteria and related species.</title>
        <authorList>
            <person name="Wilson H.S."/>
            <person name="De Leon M.E."/>
        </authorList>
    </citation>
    <scope>NUCLEOTIDE SEQUENCE [LARGE SCALE GENOMIC DNA]</scope>
    <source>
        <strain evidence="4 5">HSC-21Su07</strain>
    </source>
</reference>
<dbReference type="InterPro" id="IPR021692">
    <property type="entry name" value="Tle3_C"/>
</dbReference>
<dbReference type="AlphaFoldDB" id="A0A838Y955"/>
<dbReference type="Proteomes" id="UP000545606">
    <property type="component" value="Unassembled WGS sequence"/>
</dbReference>
<name>A0A838Y955_9NEIS</name>
<organism evidence="4 5">
    <name type="scientific">Aquitalea aquatica</name>
    <dbReference type="NCBI Taxonomy" id="3044273"/>
    <lineage>
        <taxon>Bacteria</taxon>
        <taxon>Pseudomonadati</taxon>
        <taxon>Pseudomonadota</taxon>
        <taxon>Betaproteobacteria</taxon>
        <taxon>Neisseriales</taxon>
        <taxon>Chromobacteriaceae</taxon>
        <taxon>Aquitalea</taxon>
    </lineage>
</organism>
<evidence type="ECO:0000259" key="3">
    <source>
        <dbReference type="Pfam" id="PF24322"/>
    </source>
</evidence>
<sequence>MSSTATENNTFYAGKSSALLMPNRYKDHPVEVKRNHVGVYILVHGVNDVGVSYPEMDIGLCAGLNERLDRVDLFPNDFRLPKEKEAVVTDPDAVFYQRVANDRTNSPVIHFHWGYRAIKDDIAKKKVHGQVVDINGNRLDVRGAKMGGMFANATSNIPDMFGGHFKSGFFTWLTDKGVMDVAHSLKTCPDRQYMALAAKRLAALITQIRKIDRNETITLIAHSQGCLISLCAQAFLHSENSGVGYADCLIMNHPPYGLHESFIDYVSQSGHEQQTTEARVETLVNLVKLITDNKHSLPAFTTLAPDQCKVGRTGSSWTPETGKRMGRDTEDGRDENGYDNVGDSAKAVSFAERDNRGKVYLYFCPHDQTVGLANVQGIGTLGVPEAVNTQPAYKTGGARSEPTPAPVLSRLGAGFFQRVWTWRRGTPVGAPPGKYAPRANGEDAYDGVDFFPTLARVALKPGESVQVTGEALNPPFPPNLHHGEDSGAAKAINAKKEAESHGPRYAGVINMDPIDATDAIVKGGLAGKNSEKEALQHYQDEGTFDNSYHSSIVANREHHRWVTAMDVAIGQANCMDDPEWRELLMMIADWRSNFDQDKIVPKLKKYDQLDNGVKAIVEATYTYYSGGEFPSGLVPAKPPAPIVSKTRGDRQREQSA</sequence>
<dbReference type="SUPFAM" id="SSF53474">
    <property type="entry name" value="alpha/beta-Hydrolases"/>
    <property type="match status" value="1"/>
</dbReference>
<evidence type="ECO:0000313" key="5">
    <source>
        <dbReference type="Proteomes" id="UP000545606"/>
    </source>
</evidence>
<proteinExistence type="predicted"/>
<feature type="region of interest" description="Disordered" evidence="1">
    <location>
        <begin position="634"/>
        <end position="656"/>
    </location>
</feature>
<dbReference type="InterPro" id="IPR029058">
    <property type="entry name" value="AB_hydrolase_fold"/>
</dbReference>
<accession>A0A838Y955</accession>
<keyword evidence="5" id="KW-1185">Reference proteome</keyword>
<dbReference type="Pfam" id="PF11678">
    <property type="entry name" value="Tle3_C"/>
    <property type="match status" value="1"/>
</dbReference>
<dbReference type="Pfam" id="PF24322">
    <property type="entry name" value="Tle3"/>
    <property type="match status" value="1"/>
</dbReference>
<evidence type="ECO:0000313" key="4">
    <source>
        <dbReference type="EMBL" id="MBA4709089.1"/>
    </source>
</evidence>
<evidence type="ECO:0000259" key="2">
    <source>
        <dbReference type="Pfam" id="PF11678"/>
    </source>
</evidence>
<protein>
    <submittedName>
        <fullName evidence="4">DUF3274 domain-containing protein</fullName>
    </submittedName>
</protein>
<dbReference type="InterPro" id="IPR056221">
    <property type="entry name" value="Tle3_ab_dom"/>
</dbReference>
<dbReference type="EMBL" id="JACERN010000031">
    <property type="protein sequence ID" value="MBA4709089.1"/>
    <property type="molecule type" value="Genomic_DNA"/>
</dbReference>
<feature type="compositionally biased region" description="Basic and acidic residues" evidence="1">
    <location>
        <begin position="321"/>
        <end position="336"/>
    </location>
</feature>
<evidence type="ECO:0000256" key="1">
    <source>
        <dbReference type="SAM" id="MobiDB-lite"/>
    </source>
</evidence>
<dbReference type="RefSeq" id="WP_181836172.1">
    <property type="nucleotide sequence ID" value="NZ_JACERN010000031.1"/>
</dbReference>
<feature type="domain" description="Antibacterial effector protein Tle3 C-terminal" evidence="2">
    <location>
        <begin position="538"/>
        <end position="650"/>
    </location>
</feature>
<feature type="compositionally biased region" description="Basic and acidic residues" evidence="1">
    <location>
        <begin position="646"/>
        <end position="656"/>
    </location>
</feature>
<comment type="caution">
    <text evidence="4">The sequence shown here is derived from an EMBL/GenBank/DDBJ whole genome shotgun (WGS) entry which is preliminary data.</text>
</comment>
<gene>
    <name evidence="4" type="ORF">H2Z84_11960</name>
</gene>